<dbReference type="Proteomes" id="UP000815677">
    <property type="component" value="Unassembled WGS sequence"/>
</dbReference>
<gene>
    <name evidence="3" type="ORF">MCHLO_07136</name>
</gene>
<dbReference type="EMBL" id="DF845964">
    <property type="protein sequence ID" value="GAT49849.1"/>
    <property type="molecule type" value="Genomic_DNA"/>
</dbReference>
<proteinExistence type="predicted"/>
<reference evidence="3" key="1">
    <citation type="submission" date="2014-09" db="EMBL/GenBank/DDBJ databases">
        <title>Genome sequence of the luminous mushroom Mycena chlorophos for searching fungal bioluminescence genes.</title>
        <authorList>
            <person name="Tanaka Y."/>
            <person name="Kasuga D."/>
            <person name="Oba Y."/>
            <person name="Hase S."/>
            <person name="Sato K."/>
            <person name="Oba Y."/>
            <person name="Sakakibara Y."/>
        </authorList>
    </citation>
    <scope>NUCLEOTIDE SEQUENCE</scope>
</reference>
<feature type="region of interest" description="Disordered" evidence="1">
    <location>
        <begin position="613"/>
        <end position="638"/>
    </location>
</feature>
<dbReference type="Pfam" id="PF17667">
    <property type="entry name" value="Pkinase_fungal"/>
    <property type="match status" value="1"/>
</dbReference>
<keyword evidence="4" id="KW-1185">Reference proteome</keyword>
<feature type="compositionally biased region" description="Polar residues" evidence="1">
    <location>
        <begin position="1"/>
        <end position="24"/>
    </location>
</feature>
<dbReference type="PANTHER" id="PTHR38248">
    <property type="entry name" value="FUNK1 6"/>
    <property type="match status" value="1"/>
</dbReference>
<evidence type="ECO:0000256" key="1">
    <source>
        <dbReference type="SAM" id="MobiDB-lite"/>
    </source>
</evidence>
<dbReference type="InterPro" id="IPR040976">
    <property type="entry name" value="Pkinase_fungal"/>
</dbReference>
<feature type="compositionally biased region" description="Polar residues" evidence="1">
    <location>
        <begin position="36"/>
        <end position="57"/>
    </location>
</feature>
<name>A0ABQ0LFD8_MYCCL</name>
<protein>
    <recommendedName>
        <fullName evidence="2">Fungal-type protein kinase domain-containing protein</fullName>
    </recommendedName>
</protein>
<organism evidence="3 4">
    <name type="scientific">Mycena chlorophos</name>
    <name type="common">Agaric fungus</name>
    <name type="synonym">Agaricus chlorophos</name>
    <dbReference type="NCBI Taxonomy" id="658473"/>
    <lineage>
        <taxon>Eukaryota</taxon>
        <taxon>Fungi</taxon>
        <taxon>Dikarya</taxon>
        <taxon>Basidiomycota</taxon>
        <taxon>Agaricomycotina</taxon>
        <taxon>Agaricomycetes</taxon>
        <taxon>Agaricomycetidae</taxon>
        <taxon>Agaricales</taxon>
        <taxon>Marasmiineae</taxon>
        <taxon>Mycenaceae</taxon>
        <taxon>Mycena</taxon>
    </lineage>
</organism>
<evidence type="ECO:0000313" key="3">
    <source>
        <dbReference type="EMBL" id="GAT49849.1"/>
    </source>
</evidence>
<sequence length="733" mass="83309">MSRYSTSSLRQVDSEASGSRSLTRPTLDVNARPLQLASSPRRNKAGSVSTAEANTSDILKESHTPTRNKWYDLVISGWAQSRLDESRGRLLDPLALLDTFMAPRVNSAAESDAVRAIVENARVVAKRAEQASRSERKVVPEFVKFATAVVSNFDDVHRPFVEDGQDRRIDAIDERDHGTGPDVLFGLPGRTFNLWHWRDLSHVAELKTLTDIFDDKEQAVRKSRRARDALTQTAKSARSLLMRSHRTHVWVTTIHKQRYARIFCFDRTGFVASKRFDWIDEPEIFATLYYRLFHPPGHAGRIDGDDFTIERLSDSETDQRRKARLFAAIQDHEYYKDEYLTLEEITDSLLAIRASRRDEQGTEREVTCLAFGDLLSQSDSLFSRATVVYRVIIEEDLEERQPGSQVSVYALKDAWRESCRQPEADFYDTIARYCREEHIDMKNMAQCHGSVDVGTLSGQNNGIHTTRFLRLRENQKREDHLRVHVRTLLTPVGMPLNKFPSIQSLVGGLHDAMEHHRIAFKAGVVHRDASEGNVLLVEATPRDTNPRGILMDYDYAEFTEAGAKAFNDWIEENGMQREPVSTDSDKVDKKLKDITGTRPFMAIEILEAASGRKKPGQFRDLVNKQNPPLHDEQSQRVPLQHDSLLSLFKTTFEAKTWTLNDNPHAAPFEPPPSHPSFDRGRDDIENVPQEQARKDIPHKKRKRDSPQGQKPGTPAKKQRTLATLPWGGNGGTS</sequence>
<feature type="domain" description="Fungal-type protein kinase" evidence="2">
    <location>
        <begin position="223"/>
        <end position="608"/>
    </location>
</feature>
<evidence type="ECO:0000259" key="2">
    <source>
        <dbReference type="Pfam" id="PF17667"/>
    </source>
</evidence>
<accession>A0ABQ0LFD8</accession>
<feature type="region of interest" description="Disordered" evidence="1">
    <location>
        <begin position="661"/>
        <end position="733"/>
    </location>
</feature>
<feature type="region of interest" description="Disordered" evidence="1">
    <location>
        <begin position="1"/>
        <end position="60"/>
    </location>
</feature>
<dbReference type="PANTHER" id="PTHR38248:SF2">
    <property type="entry name" value="FUNK1 11"/>
    <property type="match status" value="1"/>
</dbReference>
<evidence type="ECO:0000313" key="4">
    <source>
        <dbReference type="Proteomes" id="UP000815677"/>
    </source>
</evidence>